<dbReference type="InterPro" id="IPR036188">
    <property type="entry name" value="FAD/NAD-bd_sf"/>
</dbReference>
<comment type="caution">
    <text evidence="3">The sequence shown here is derived from an EMBL/GenBank/DDBJ whole genome shotgun (WGS) entry which is preliminary data.</text>
</comment>
<evidence type="ECO:0000313" key="4">
    <source>
        <dbReference type="Proteomes" id="UP000196475"/>
    </source>
</evidence>
<comment type="similarity">
    <text evidence="1">Belongs to the carotenoid/retinoid oxidoreductase family. CrtN subfamily.</text>
</comment>
<name>A0A1Y3PEC8_9BACI</name>
<dbReference type="Proteomes" id="UP000196475">
    <property type="component" value="Unassembled WGS sequence"/>
</dbReference>
<reference evidence="4" key="1">
    <citation type="submission" date="2016-06" db="EMBL/GenBank/DDBJ databases">
        <authorList>
            <person name="Nascimento L."/>
            <person name="Pereira R.V."/>
            <person name="Martins L.F."/>
            <person name="Quaggio R.B."/>
            <person name="Silva A.M."/>
            <person name="Setubal J.C."/>
        </authorList>
    </citation>
    <scope>NUCLEOTIDE SEQUENCE [LARGE SCALE GENOMIC DNA]</scope>
</reference>
<dbReference type="GO" id="GO:0016491">
    <property type="term" value="F:oxidoreductase activity"/>
    <property type="evidence" value="ECO:0007669"/>
    <property type="project" value="InterPro"/>
</dbReference>
<dbReference type="SUPFAM" id="SSF51905">
    <property type="entry name" value="FAD/NAD(P)-binding domain"/>
    <property type="match status" value="1"/>
</dbReference>
<protein>
    <submittedName>
        <fullName evidence="3">Phytoene dehydrogenase</fullName>
    </submittedName>
</protein>
<dbReference type="Gene3D" id="3.90.660.50">
    <property type="match status" value="1"/>
</dbReference>
<evidence type="ECO:0000313" key="3">
    <source>
        <dbReference type="EMBL" id="OUM85514.1"/>
    </source>
</evidence>
<gene>
    <name evidence="3" type="ORF">BAA01_10625</name>
</gene>
<evidence type="ECO:0000256" key="1">
    <source>
        <dbReference type="ARBA" id="ARBA00038322"/>
    </source>
</evidence>
<organism evidence="3 4">
    <name type="scientific">Bacillus thermozeamaize</name>
    <dbReference type="NCBI Taxonomy" id="230954"/>
    <lineage>
        <taxon>Bacteria</taxon>
        <taxon>Bacillati</taxon>
        <taxon>Bacillota</taxon>
        <taxon>Bacilli</taxon>
        <taxon>Bacillales</taxon>
        <taxon>Bacillaceae</taxon>
        <taxon>Bacillus</taxon>
    </lineage>
</organism>
<sequence>MSEKILVIGGGLAGLSAAARLAHHGYLVTLIEKAPKLGGRAITIPIKGFYFNFGAHAIYGRDHSVLKKYEHELGLKVDWKDFSAKKAHYDLGSFTTPMPATLEGLFKTQILDRENKLRFAYEVIKTLTAIERGEEGVPIGEYLQQKETDEVRDLLLTLASSNFFTNEPEKIPSTLFFRYYKRLFSTRKPVAYIGGGWQSIVDGLEAILKRHGGEVIHKEHIKAVAFEGRKLTAALGKESRYEADRFIFCVPPKELSVIFRDTPWSPLIEEYNRYVPNQVVVYDVGLRQRIKSPYTYIYHKAERVFVTDISYYDPTCIPEGGQLMQAIAYLDQDEIAQNVADEKIAIIEQVYDKHFPGWRDQLVAKRVSKRATVQEIKCIDDQRLMPVKFHSIQNAYFAGDWCEGEGQLSELSFSSAYHVTEKIIRGV</sequence>
<dbReference type="PANTHER" id="PTHR43734">
    <property type="entry name" value="PHYTOENE DESATURASE"/>
    <property type="match status" value="1"/>
</dbReference>
<dbReference type="InterPro" id="IPR002937">
    <property type="entry name" value="Amino_oxidase"/>
</dbReference>
<dbReference type="Gene3D" id="3.50.50.60">
    <property type="entry name" value="FAD/NAD(P)-binding domain"/>
    <property type="match status" value="1"/>
</dbReference>
<proteinExistence type="inferred from homology"/>
<feature type="domain" description="Amine oxidase" evidence="2">
    <location>
        <begin position="12"/>
        <end position="264"/>
    </location>
</feature>
<evidence type="ECO:0000259" key="2">
    <source>
        <dbReference type="Pfam" id="PF01593"/>
    </source>
</evidence>
<dbReference type="EMBL" id="LZRT01000101">
    <property type="protein sequence ID" value="OUM85514.1"/>
    <property type="molecule type" value="Genomic_DNA"/>
</dbReference>
<dbReference type="AlphaFoldDB" id="A0A1Y3PEC8"/>
<accession>A0A1Y3PEC8</accession>
<dbReference type="Pfam" id="PF01593">
    <property type="entry name" value="Amino_oxidase"/>
    <property type="match status" value="1"/>
</dbReference>
<dbReference type="PANTHER" id="PTHR43734:SF1">
    <property type="entry name" value="PHYTOENE DESATURASE"/>
    <property type="match status" value="1"/>
</dbReference>